<protein>
    <recommendedName>
        <fullName evidence="5">Lipoprotein</fullName>
    </recommendedName>
</protein>
<gene>
    <name evidence="3" type="ORF">JHL18_19585</name>
</gene>
<feature type="compositionally biased region" description="Basic and acidic residues" evidence="1">
    <location>
        <begin position="46"/>
        <end position="68"/>
    </location>
</feature>
<accession>A0ABS1ETV9</accession>
<feature type="signal peptide" evidence="2">
    <location>
        <begin position="1"/>
        <end position="25"/>
    </location>
</feature>
<feature type="chain" id="PRO_5045166036" description="Lipoprotein" evidence="2">
    <location>
        <begin position="26"/>
        <end position="228"/>
    </location>
</feature>
<organism evidence="3 4">
    <name type="scientific">Clostridium yunnanense</name>
    <dbReference type="NCBI Taxonomy" id="2800325"/>
    <lineage>
        <taxon>Bacteria</taxon>
        <taxon>Bacillati</taxon>
        <taxon>Bacillota</taxon>
        <taxon>Clostridia</taxon>
        <taxon>Eubacteriales</taxon>
        <taxon>Clostridiaceae</taxon>
        <taxon>Clostridium</taxon>
    </lineage>
</organism>
<dbReference type="EMBL" id="JAENHN010000053">
    <property type="protein sequence ID" value="MBK1812827.1"/>
    <property type="molecule type" value="Genomic_DNA"/>
</dbReference>
<name>A0ABS1ETV9_9CLOT</name>
<dbReference type="Proteomes" id="UP000596739">
    <property type="component" value="Unassembled WGS sequence"/>
</dbReference>
<dbReference type="RefSeq" id="WP_200272397.1">
    <property type="nucleotide sequence ID" value="NZ_JAENHN010000053.1"/>
</dbReference>
<evidence type="ECO:0000313" key="4">
    <source>
        <dbReference type="Proteomes" id="UP000596739"/>
    </source>
</evidence>
<evidence type="ECO:0008006" key="5">
    <source>
        <dbReference type="Google" id="ProtNLM"/>
    </source>
</evidence>
<feature type="compositionally biased region" description="Low complexity" evidence="1">
    <location>
        <begin position="33"/>
        <end position="45"/>
    </location>
</feature>
<feature type="compositionally biased region" description="Low complexity" evidence="1">
    <location>
        <begin position="69"/>
        <end position="94"/>
    </location>
</feature>
<keyword evidence="4" id="KW-1185">Reference proteome</keyword>
<evidence type="ECO:0000256" key="2">
    <source>
        <dbReference type="SAM" id="SignalP"/>
    </source>
</evidence>
<evidence type="ECO:0000313" key="3">
    <source>
        <dbReference type="EMBL" id="MBK1812827.1"/>
    </source>
</evidence>
<reference evidence="4" key="1">
    <citation type="submission" date="2021-01" db="EMBL/GenBank/DDBJ databases">
        <title>Genome public.</title>
        <authorList>
            <person name="Liu C."/>
            <person name="Sun Q."/>
        </authorList>
    </citation>
    <scope>NUCLEOTIDE SEQUENCE [LARGE SCALE GENOMIC DNA]</scope>
    <source>
        <strain evidence="4">YIM B02505</strain>
    </source>
</reference>
<keyword evidence="2" id="KW-0732">Signal</keyword>
<evidence type="ECO:0000256" key="1">
    <source>
        <dbReference type="SAM" id="MobiDB-lite"/>
    </source>
</evidence>
<sequence length="228" mass="25337">MNKSIIKTKAIISVLICMMIFTVYGCSAKTSKDNTSSNNSTSQNDKTAETKADNTTDTATDTKKDNATDTKVNNTTDNKVNAPTTPKVNTTTGTSDAEDLIKVPDKIVYYNKGKQTVIDKKNKKFDKIVKLVKARITSANDIYKTAISSRDIEKQEKSNNVVEFIYTNKITMNWKYGKDNKSDLKLVYNTIVFPLDGQYSKMAIFTPTSAGPIGPLKDPKELLNYIKS</sequence>
<feature type="region of interest" description="Disordered" evidence="1">
    <location>
        <begin position="30"/>
        <end position="94"/>
    </location>
</feature>
<dbReference type="PROSITE" id="PS51257">
    <property type="entry name" value="PROKAR_LIPOPROTEIN"/>
    <property type="match status" value="1"/>
</dbReference>
<comment type="caution">
    <text evidence="3">The sequence shown here is derived from an EMBL/GenBank/DDBJ whole genome shotgun (WGS) entry which is preliminary data.</text>
</comment>
<proteinExistence type="predicted"/>